<comment type="similarity">
    <text evidence="2 8">Belongs to the peptidase M16 family.</text>
</comment>
<feature type="compositionally biased region" description="Acidic residues" evidence="9">
    <location>
        <begin position="80"/>
        <end position="119"/>
    </location>
</feature>
<protein>
    <recommendedName>
        <fullName evidence="16">Nardilysin</fullName>
    </recommendedName>
</protein>
<feature type="compositionally biased region" description="Gly residues" evidence="9">
    <location>
        <begin position="69"/>
        <end position="79"/>
    </location>
</feature>
<proteinExistence type="inferred from homology"/>
<dbReference type="InterPro" id="IPR032632">
    <property type="entry name" value="Peptidase_M16_M"/>
</dbReference>
<dbReference type="GO" id="GO:0004222">
    <property type="term" value="F:metalloendopeptidase activity"/>
    <property type="evidence" value="ECO:0007669"/>
    <property type="project" value="InterPro"/>
</dbReference>
<dbReference type="Proteomes" id="UP001054857">
    <property type="component" value="Unassembled WGS sequence"/>
</dbReference>
<feature type="non-terminal residue" evidence="14">
    <location>
        <position position="1172"/>
    </location>
</feature>
<organism evidence="14 15">
    <name type="scientific">Astrephomene gubernaculifera</name>
    <dbReference type="NCBI Taxonomy" id="47775"/>
    <lineage>
        <taxon>Eukaryota</taxon>
        <taxon>Viridiplantae</taxon>
        <taxon>Chlorophyta</taxon>
        <taxon>core chlorophytes</taxon>
        <taxon>Chlorophyceae</taxon>
        <taxon>CS clade</taxon>
        <taxon>Chlamydomonadales</taxon>
        <taxon>Astrephomenaceae</taxon>
        <taxon>Astrephomene</taxon>
    </lineage>
</organism>
<dbReference type="InterPro" id="IPR007863">
    <property type="entry name" value="Peptidase_M16_C"/>
</dbReference>
<dbReference type="SUPFAM" id="SSF63411">
    <property type="entry name" value="LuxS/MPP-like metallohydrolase"/>
    <property type="match status" value="5"/>
</dbReference>
<keyword evidence="3" id="KW-0645">Protease</keyword>
<evidence type="ECO:0000259" key="10">
    <source>
        <dbReference type="Pfam" id="PF00675"/>
    </source>
</evidence>
<evidence type="ECO:0000256" key="2">
    <source>
        <dbReference type="ARBA" id="ARBA00007261"/>
    </source>
</evidence>
<dbReference type="PANTHER" id="PTHR43690">
    <property type="entry name" value="NARDILYSIN"/>
    <property type="match status" value="1"/>
</dbReference>
<evidence type="ECO:0000256" key="1">
    <source>
        <dbReference type="ARBA" id="ARBA00001947"/>
    </source>
</evidence>
<feature type="domain" description="Peptidase M16 middle/third" evidence="12">
    <location>
        <begin position="514"/>
        <end position="883"/>
    </location>
</feature>
<dbReference type="InterPro" id="IPR011765">
    <property type="entry name" value="Pept_M16_N"/>
</dbReference>
<feature type="region of interest" description="Disordered" evidence="9">
    <location>
        <begin position="1"/>
        <end position="163"/>
    </location>
</feature>
<reference evidence="14 15" key="1">
    <citation type="journal article" date="2021" name="Sci. Rep.">
        <title>Genome sequencing of the multicellular alga Astrephomene provides insights into convergent evolution of germ-soma differentiation.</title>
        <authorList>
            <person name="Yamashita S."/>
            <person name="Yamamoto K."/>
            <person name="Matsuzaki R."/>
            <person name="Suzuki S."/>
            <person name="Yamaguchi H."/>
            <person name="Hirooka S."/>
            <person name="Minakuchi Y."/>
            <person name="Miyagishima S."/>
            <person name="Kawachi M."/>
            <person name="Toyoda A."/>
            <person name="Nozaki H."/>
        </authorList>
    </citation>
    <scope>NUCLEOTIDE SEQUENCE [LARGE SCALE GENOMIC DNA]</scope>
    <source>
        <strain evidence="14 15">NIES-4017</strain>
    </source>
</reference>
<comment type="caution">
    <text evidence="14">The sequence shown here is derived from an EMBL/GenBank/DDBJ whole genome shotgun (WGS) entry which is preliminary data.</text>
</comment>
<feature type="domain" description="Coenzyme PQQ synthesis protein F-like C-terminal lobe" evidence="13">
    <location>
        <begin position="1027"/>
        <end position="1126"/>
    </location>
</feature>
<accession>A0AAD3HG77</accession>
<gene>
    <name evidence="14" type="ORF">Agub_g138</name>
</gene>
<evidence type="ECO:0000256" key="9">
    <source>
        <dbReference type="SAM" id="MobiDB-lite"/>
    </source>
</evidence>
<feature type="domain" description="Peptidase M16 C-terminal" evidence="11">
    <location>
        <begin position="321"/>
        <end position="507"/>
    </location>
</feature>
<dbReference type="GO" id="GO:0005737">
    <property type="term" value="C:cytoplasm"/>
    <property type="evidence" value="ECO:0007669"/>
    <property type="project" value="UniProtKB-ARBA"/>
</dbReference>
<dbReference type="Pfam" id="PF22456">
    <property type="entry name" value="PqqF-like_C_4"/>
    <property type="match status" value="1"/>
</dbReference>
<evidence type="ECO:0000259" key="12">
    <source>
        <dbReference type="Pfam" id="PF16187"/>
    </source>
</evidence>
<dbReference type="InterPro" id="IPR011249">
    <property type="entry name" value="Metalloenz_LuxS/M16"/>
</dbReference>
<dbReference type="EMBL" id="BMAR01000001">
    <property type="protein sequence ID" value="GFR39667.1"/>
    <property type="molecule type" value="Genomic_DNA"/>
</dbReference>
<dbReference type="AlphaFoldDB" id="A0AAD3HG77"/>
<keyword evidence="15" id="KW-1185">Reference proteome</keyword>
<dbReference type="InterPro" id="IPR001431">
    <property type="entry name" value="Pept_M16_Zn_BS"/>
</dbReference>
<dbReference type="Pfam" id="PF16187">
    <property type="entry name" value="Peptidase_M16_M"/>
    <property type="match status" value="1"/>
</dbReference>
<keyword evidence="4" id="KW-0479">Metal-binding</keyword>
<evidence type="ECO:0000259" key="13">
    <source>
        <dbReference type="Pfam" id="PF22456"/>
    </source>
</evidence>
<evidence type="ECO:0000313" key="15">
    <source>
        <dbReference type="Proteomes" id="UP001054857"/>
    </source>
</evidence>
<dbReference type="Gene3D" id="3.30.830.10">
    <property type="entry name" value="Metalloenzyme, LuxS/M16 peptidase-like"/>
    <property type="match status" value="4"/>
</dbReference>
<dbReference type="GO" id="GO:0046872">
    <property type="term" value="F:metal ion binding"/>
    <property type="evidence" value="ECO:0007669"/>
    <property type="project" value="UniProtKB-KW"/>
</dbReference>
<keyword evidence="7" id="KW-0482">Metalloprotease</keyword>
<feature type="compositionally biased region" description="Pro residues" evidence="9">
    <location>
        <begin position="669"/>
        <end position="679"/>
    </location>
</feature>
<feature type="compositionally biased region" description="Low complexity" evidence="9">
    <location>
        <begin position="23"/>
        <end position="37"/>
    </location>
</feature>
<evidence type="ECO:0008006" key="16">
    <source>
        <dbReference type="Google" id="ProtNLM"/>
    </source>
</evidence>
<evidence type="ECO:0000256" key="5">
    <source>
        <dbReference type="ARBA" id="ARBA00022801"/>
    </source>
</evidence>
<name>A0AAD3HG77_9CHLO</name>
<feature type="region of interest" description="Disordered" evidence="9">
    <location>
        <begin position="661"/>
        <end position="683"/>
    </location>
</feature>
<dbReference type="GO" id="GO:0006508">
    <property type="term" value="P:proteolysis"/>
    <property type="evidence" value="ECO:0007669"/>
    <property type="project" value="UniProtKB-KW"/>
</dbReference>
<evidence type="ECO:0000259" key="11">
    <source>
        <dbReference type="Pfam" id="PF05193"/>
    </source>
</evidence>
<dbReference type="InterPro" id="IPR050626">
    <property type="entry name" value="Peptidase_M16"/>
</dbReference>
<dbReference type="Pfam" id="PF05193">
    <property type="entry name" value="Peptidase_M16_C"/>
    <property type="match status" value="1"/>
</dbReference>
<evidence type="ECO:0000256" key="4">
    <source>
        <dbReference type="ARBA" id="ARBA00022723"/>
    </source>
</evidence>
<evidence type="ECO:0000256" key="8">
    <source>
        <dbReference type="RuleBase" id="RU004447"/>
    </source>
</evidence>
<evidence type="ECO:0000256" key="3">
    <source>
        <dbReference type="ARBA" id="ARBA00022670"/>
    </source>
</evidence>
<evidence type="ECO:0000256" key="6">
    <source>
        <dbReference type="ARBA" id="ARBA00022833"/>
    </source>
</evidence>
<feature type="compositionally biased region" description="Gly residues" evidence="9">
    <location>
        <begin position="152"/>
        <end position="161"/>
    </location>
</feature>
<feature type="compositionally biased region" description="Acidic residues" evidence="9">
    <location>
        <begin position="126"/>
        <end position="140"/>
    </location>
</feature>
<keyword evidence="5" id="KW-0378">Hydrolase</keyword>
<dbReference type="PANTHER" id="PTHR43690:SF18">
    <property type="entry name" value="INSULIN-DEGRADING ENZYME-RELATED"/>
    <property type="match status" value="1"/>
</dbReference>
<feature type="domain" description="Peptidase M16 N-terminal" evidence="10">
    <location>
        <begin position="164"/>
        <end position="284"/>
    </location>
</feature>
<keyword evidence="6" id="KW-0862">Zinc</keyword>
<dbReference type="PROSITE" id="PS00143">
    <property type="entry name" value="INSULINASE"/>
    <property type="match status" value="1"/>
</dbReference>
<comment type="cofactor">
    <cofactor evidence="1">
        <name>Zn(2+)</name>
        <dbReference type="ChEBI" id="CHEBI:29105"/>
    </cofactor>
</comment>
<feature type="compositionally biased region" description="Low complexity" evidence="9">
    <location>
        <begin position="1"/>
        <end position="15"/>
    </location>
</feature>
<dbReference type="InterPro" id="IPR054734">
    <property type="entry name" value="PqqF-like_C_4"/>
</dbReference>
<dbReference type="Pfam" id="PF00675">
    <property type="entry name" value="Peptidase_M16"/>
    <property type="match status" value="1"/>
</dbReference>
<sequence>MQSTPAADNSAQADADAMEVENTSAAPASHPSAATCTTKEHVATAAAAKKHPGPIDGGVSRRGKRRRSGGSGTTAGAGSDGEESSGDLQSDGDEDEDEEEEDEEGESGSEGEGEEESGDEMASASDEGEEEEEEEGEEEEAGGRGGRRRKGGGGGGSGGGADAAPVKKAAAAMAVGVGSFSDPDDLQGLSHYLEHMLFMGSAKYPSENEYDDFLTRHGGAANAFTDLEVTNYHFEVSPPHLAGALDRFAQFFISPLCAEGSLEREVLAVDSEFAQVRQDDHCRLSQVMCHTARPGHIYRKFSWGNKASLWEQPRQAGIDVRQRLLEYYKQHYGADRSCLVVLGGEPLEQLAQLVARCFADMPGGRGPAPSFKQLGPPFQGRFLHVIPAVRDNHELRLTFQLPPLQRLYGSKADSYLSHLLGHEGRGSLLSALKSRGWATEILAGVDEDGYSSNTCCSLFGLDISLTEAGLAAGSPAGAGLGVVALVAAYLDMMRREGPQEWVWQEMRAVAEQRWRFLEEGDPLDGVSKLAGAMHVVSPAHTLAADYLHEAWQPQLVGQLLDCMMAAPTAAGEGEEGGEPPAFRIDLMTRRYEEVKASLLSLAAQSGASVRQEQEPWFGLEVTSLELPPDLVRGWAQQPPLPELALPPRNPYLPQDFSLRCEDPEQQQPAPAPPPPPPGLPALLASPPQLLLDIPGLRLWHKLDTTFRTPRAAVHWRLFSPAGHTDPRVAAASHLTLKLLEEALREDAYLADVAGLHYATSPEGLAGMEFRVDGFSDKLGVLVGRLAGALTALGRVELGGKQGQEQGQQQQGQGQQEGAVGAVAVAPGGDQLVISGEWLAGQFGAVREALVRKYRNMNMEVGKHASYSRLFVLCSRALHCDDILTHMESLTPEDIPPFVSSLLSRCHVEAFVHGNVTAAGARQLAAAVTGALGEGCCMGAEERVRDRCVVVPVVEEAGARAARQGGEKKENKEGEGGGVAEEVVLAEGEGGTVVRLLAKNPEEENAALEVYYQLGPATDPRDRALLDLIDQILYEPCYDTLRTKQQLGYSVYSGTRLTSGVSGFCIQVVSARHPPEYLDRCVESFLASMAPRLAGLTPAELATHVAALTASKLQRDRSLVEEAGRQWEHISSTRYDFLSREQEVAALGGVSVADVYDTFVRYLAPPSAVGKQG</sequence>
<evidence type="ECO:0000256" key="7">
    <source>
        <dbReference type="ARBA" id="ARBA00023049"/>
    </source>
</evidence>
<dbReference type="FunFam" id="3.30.830.10:FF:000012">
    <property type="entry name" value="Protease 3"/>
    <property type="match status" value="1"/>
</dbReference>
<evidence type="ECO:0000313" key="14">
    <source>
        <dbReference type="EMBL" id="GFR39667.1"/>
    </source>
</evidence>